<dbReference type="EMBL" id="LAZR01027581">
    <property type="protein sequence ID" value="KKL65293.1"/>
    <property type="molecule type" value="Genomic_DNA"/>
</dbReference>
<reference evidence="1" key="1">
    <citation type="journal article" date="2015" name="Nature">
        <title>Complex archaea that bridge the gap between prokaryotes and eukaryotes.</title>
        <authorList>
            <person name="Spang A."/>
            <person name="Saw J.H."/>
            <person name="Jorgensen S.L."/>
            <person name="Zaremba-Niedzwiedzka K."/>
            <person name="Martijn J."/>
            <person name="Lind A.E."/>
            <person name="van Eijk R."/>
            <person name="Schleper C."/>
            <person name="Guy L."/>
            <person name="Ettema T.J."/>
        </authorList>
    </citation>
    <scope>NUCLEOTIDE SEQUENCE</scope>
</reference>
<comment type="caution">
    <text evidence="1">The sequence shown here is derived from an EMBL/GenBank/DDBJ whole genome shotgun (WGS) entry which is preliminary data.</text>
</comment>
<organism evidence="1">
    <name type="scientific">marine sediment metagenome</name>
    <dbReference type="NCBI Taxonomy" id="412755"/>
    <lineage>
        <taxon>unclassified sequences</taxon>
        <taxon>metagenomes</taxon>
        <taxon>ecological metagenomes</taxon>
    </lineage>
</organism>
<dbReference type="AlphaFoldDB" id="A0A0F9DU03"/>
<sequence length="71" mass="8416">MELKEQLIIQKKRIERALACGNFDNLAVMCNNLHCRFCADEYPNQENAIPLKKIYGKNFKKIIENYYYGKI</sequence>
<proteinExistence type="predicted"/>
<gene>
    <name evidence="1" type="ORF">LCGC14_2156370</name>
</gene>
<protein>
    <submittedName>
        <fullName evidence="1">Uncharacterized protein</fullName>
    </submittedName>
</protein>
<accession>A0A0F9DU03</accession>
<evidence type="ECO:0000313" key="1">
    <source>
        <dbReference type="EMBL" id="KKL65293.1"/>
    </source>
</evidence>
<name>A0A0F9DU03_9ZZZZ</name>